<dbReference type="PANTHER" id="PTHR38643:SF1">
    <property type="entry name" value="PURINE NUCLEOSIDE PERMEASE C285.05-RELATED"/>
    <property type="match status" value="1"/>
</dbReference>
<keyword evidence="3" id="KW-1185">Reference proteome</keyword>
<organism evidence="2 3">
    <name type="scientific">Lachnellula hyalina</name>
    <dbReference type="NCBI Taxonomy" id="1316788"/>
    <lineage>
        <taxon>Eukaryota</taxon>
        <taxon>Fungi</taxon>
        <taxon>Dikarya</taxon>
        <taxon>Ascomycota</taxon>
        <taxon>Pezizomycotina</taxon>
        <taxon>Leotiomycetes</taxon>
        <taxon>Helotiales</taxon>
        <taxon>Lachnaceae</taxon>
        <taxon>Lachnellula</taxon>
    </lineage>
</organism>
<feature type="chain" id="PRO_5034809354" evidence="1">
    <location>
        <begin position="19"/>
        <end position="406"/>
    </location>
</feature>
<keyword evidence="1" id="KW-0732">Signal</keyword>
<name>A0A8H8U1J5_9HELO</name>
<evidence type="ECO:0000256" key="1">
    <source>
        <dbReference type="SAM" id="SignalP"/>
    </source>
</evidence>
<dbReference type="Pfam" id="PF06516">
    <property type="entry name" value="NUP"/>
    <property type="match status" value="1"/>
</dbReference>
<proteinExistence type="predicted"/>
<dbReference type="OrthoDB" id="2331083at2759"/>
<dbReference type="PANTHER" id="PTHR38643">
    <property type="entry name" value="PURINE NUCLEOSIDE PERMEASE C285.05-RELATED"/>
    <property type="match status" value="1"/>
</dbReference>
<dbReference type="GO" id="GO:0055085">
    <property type="term" value="P:transmembrane transport"/>
    <property type="evidence" value="ECO:0007669"/>
    <property type="project" value="InterPro"/>
</dbReference>
<dbReference type="RefSeq" id="XP_031007193.1">
    <property type="nucleotide sequence ID" value="XM_031147837.1"/>
</dbReference>
<dbReference type="Proteomes" id="UP000431533">
    <property type="component" value="Unassembled WGS sequence"/>
</dbReference>
<sequence>MYLSIVITSLCFCSVALAFSDIHGSVQTREEQANSFRPISPKVFVISMFTDEAEAWYGIPEFNILANNITVPGISPLFPQVHCTSNEDVCQVTTGEAEINAASTINSIAYSSLFDLRKTYFLIAGVAGVNPKVSTIGAVTFARYAVQVALQYEIDAREKPQAGTLGSSSPTDYPSELYGTEVFEVNEQLRQIAISFAQTATLNDTADAKSYRALYASTKSFAPGAQPPTVIACDTATSDVYSTGGLLGDAFDNTTSLFTNGSGIYCTTQQEDNATLESLLRAATTGLVEFSRIIIMRTASDFDRPYANQTILDNLLDESQGFEPSIENIYLAGIKVIEGILHGWANRFEAGIEADNYVGDIFGTLGGEPDFGPGSIFVDGNAKVRKRGLRYKKGLRRRQTLSSDSL</sequence>
<feature type="signal peptide" evidence="1">
    <location>
        <begin position="1"/>
        <end position="18"/>
    </location>
</feature>
<accession>A0A8H8U1J5</accession>
<dbReference type="InterPro" id="IPR009486">
    <property type="entry name" value="Pur_nuclsid_perm"/>
</dbReference>
<dbReference type="AlphaFoldDB" id="A0A8H8U1J5"/>
<dbReference type="GeneID" id="41983061"/>
<gene>
    <name evidence="2" type="primary">NUP_1</name>
    <name evidence="2" type="ORF">LHYA1_G002863</name>
</gene>
<dbReference type="GO" id="GO:0005783">
    <property type="term" value="C:endoplasmic reticulum"/>
    <property type="evidence" value="ECO:0007669"/>
    <property type="project" value="TreeGrafter"/>
</dbReference>
<reference evidence="2 3" key="1">
    <citation type="submission" date="2018-05" db="EMBL/GenBank/DDBJ databases">
        <title>Genome sequencing and assembly of the regulated plant pathogen Lachnellula willkommii and related sister species for the development of diagnostic species identification markers.</title>
        <authorList>
            <person name="Giroux E."/>
            <person name="Bilodeau G."/>
        </authorList>
    </citation>
    <scope>NUCLEOTIDE SEQUENCE [LARGE SCALE GENOMIC DNA]</scope>
    <source>
        <strain evidence="2 3">CBS 185.66</strain>
    </source>
</reference>
<evidence type="ECO:0000313" key="3">
    <source>
        <dbReference type="Proteomes" id="UP000431533"/>
    </source>
</evidence>
<evidence type="ECO:0000313" key="2">
    <source>
        <dbReference type="EMBL" id="TVY28405.1"/>
    </source>
</evidence>
<protein>
    <submittedName>
        <fullName evidence="2">Purine nucleoside permease</fullName>
    </submittedName>
</protein>
<dbReference type="EMBL" id="QGMH01000031">
    <property type="protein sequence ID" value="TVY28405.1"/>
    <property type="molecule type" value="Genomic_DNA"/>
</dbReference>
<comment type="caution">
    <text evidence="2">The sequence shown here is derived from an EMBL/GenBank/DDBJ whole genome shotgun (WGS) entry which is preliminary data.</text>
</comment>